<reference evidence="1 2" key="1">
    <citation type="submission" date="2018-06" db="EMBL/GenBank/DDBJ databases">
        <title>Sphaerisporangium craniellae sp. nov., isolated from a marine sponge in the South China Sea.</title>
        <authorList>
            <person name="Li L."/>
        </authorList>
    </citation>
    <scope>NUCLEOTIDE SEQUENCE [LARGE SCALE GENOMIC DNA]</scope>
    <source>
        <strain evidence="1 2">CCTCC AA 208026</strain>
    </source>
</reference>
<sequence>MRPVYEFGNNEQTAGRARALGVQLVKAADEVITSGGIVVDQDKEHLFYLLYGWWRMVNRSAAALWLLDDAGYTVESAPIVRNILEHTYSMVWLHDAGDPALTVVEVAAQEYRQKLLANMRRTNWRIVRDADIEILPPVGVPAEGDPDHAIHVKLSGEFRMFDTLVVAYDRGDVYPVYRYLCSLSHATAFTANAYLERDGENISARGVAARAGYADVIWTTVSLTQAGVIMSPLIGGDPLKRLLNRAAADLGVEAPSFLRDQRRAPLPATA</sequence>
<gene>
    <name evidence="1" type="ORF">DQ384_39370</name>
</gene>
<accession>A0A367EII5</accession>
<dbReference type="EMBL" id="QOIL01000039">
    <property type="protein sequence ID" value="RCG17906.1"/>
    <property type="molecule type" value="Genomic_DNA"/>
</dbReference>
<keyword evidence="2" id="KW-1185">Reference proteome</keyword>
<proteinExistence type="predicted"/>
<evidence type="ECO:0000313" key="1">
    <source>
        <dbReference type="EMBL" id="RCG17906.1"/>
    </source>
</evidence>
<evidence type="ECO:0000313" key="2">
    <source>
        <dbReference type="Proteomes" id="UP000253094"/>
    </source>
</evidence>
<protein>
    <submittedName>
        <fullName evidence="1">Uncharacterized protein</fullName>
    </submittedName>
</protein>
<dbReference type="Proteomes" id="UP000253094">
    <property type="component" value="Unassembled WGS sequence"/>
</dbReference>
<organism evidence="1 2">
    <name type="scientific">Sphaerisporangium album</name>
    <dbReference type="NCBI Taxonomy" id="509200"/>
    <lineage>
        <taxon>Bacteria</taxon>
        <taxon>Bacillati</taxon>
        <taxon>Actinomycetota</taxon>
        <taxon>Actinomycetes</taxon>
        <taxon>Streptosporangiales</taxon>
        <taxon>Streptosporangiaceae</taxon>
        <taxon>Sphaerisporangium</taxon>
    </lineage>
</organism>
<dbReference type="AlphaFoldDB" id="A0A367EII5"/>
<comment type="caution">
    <text evidence="1">The sequence shown here is derived from an EMBL/GenBank/DDBJ whole genome shotgun (WGS) entry which is preliminary data.</text>
</comment>
<name>A0A367EII5_9ACTN</name>